<evidence type="ECO:0000313" key="2">
    <source>
        <dbReference type="Proteomes" id="UP000276133"/>
    </source>
</evidence>
<protein>
    <submittedName>
        <fullName evidence="1">Uncharacterized protein</fullName>
    </submittedName>
</protein>
<comment type="caution">
    <text evidence="1">The sequence shown here is derived from an EMBL/GenBank/DDBJ whole genome shotgun (WGS) entry which is preliminary data.</text>
</comment>
<dbReference type="EMBL" id="REGN01000753">
    <property type="protein sequence ID" value="RNA39372.1"/>
    <property type="molecule type" value="Genomic_DNA"/>
</dbReference>
<evidence type="ECO:0000313" key="1">
    <source>
        <dbReference type="EMBL" id="RNA39372.1"/>
    </source>
</evidence>
<name>A0A3M7SUJ1_BRAPC</name>
<gene>
    <name evidence="1" type="ORF">BpHYR1_021432</name>
</gene>
<sequence length="77" mass="8877">MNNSPFVNELCSNKNYKPIKLAATRSKRQKQVSSVELDDHIFRACSTDVSLTYPHNITIFNRFFCSIKPIDKNKKKG</sequence>
<reference evidence="1 2" key="1">
    <citation type="journal article" date="2018" name="Sci. Rep.">
        <title>Genomic signatures of local adaptation to the degree of environmental predictability in rotifers.</title>
        <authorList>
            <person name="Franch-Gras L."/>
            <person name="Hahn C."/>
            <person name="Garcia-Roger E.M."/>
            <person name="Carmona M.J."/>
            <person name="Serra M."/>
            <person name="Gomez A."/>
        </authorList>
    </citation>
    <scope>NUCLEOTIDE SEQUENCE [LARGE SCALE GENOMIC DNA]</scope>
    <source>
        <strain evidence="1">HYR1</strain>
    </source>
</reference>
<proteinExistence type="predicted"/>
<dbReference type="Proteomes" id="UP000276133">
    <property type="component" value="Unassembled WGS sequence"/>
</dbReference>
<dbReference type="AlphaFoldDB" id="A0A3M7SUJ1"/>
<keyword evidence="2" id="KW-1185">Reference proteome</keyword>
<organism evidence="1 2">
    <name type="scientific">Brachionus plicatilis</name>
    <name type="common">Marine rotifer</name>
    <name type="synonym">Brachionus muelleri</name>
    <dbReference type="NCBI Taxonomy" id="10195"/>
    <lineage>
        <taxon>Eukaryota</taxon>
        <taxon>Metazoa</taxon>
        <taxon>Spiralia</taxon>
        <taxon>Gnathifera</taxon>
        <taxon>Rotifera</taxon>
        <taxon>Eurotatoria</taxon>
        <taxon>Monogononta</taxon>
        <taxon>Pseudotrocha</taxon>
        <taxon>Ploima</taxon>
        <taxon>Brachionidae</taxon>
        <taxon>Brachionus</taxon>
    </lineage>
</organism>
<accession>A0A3M7SUJ1</accession>